<dbReference type="InterPro" id="IPR005119">
    <property type="entry name" value="LysR_subst-bd"/>
</dbReference>
<sequence length="301" mass="33347">MRLEFLITVMTIVDKGSFALAAKAVNITPSAVSMQVKTVEQYFEKTLFNRTGQSVTPTPFARDLCQRVGPLLKEVEQLRNGQQTSIAGRLKLGTISIMQPVILPPLFNQLRQSAPGLEITCVPGRSQELIEAVKVGDLDAAIVAEPATANHRQLEWQLLKETPFCLISPRRTENADNIQSLSSQPWIAYDRTTSLGKLSRHLAMTLFGGKPPSLELQSLEGVISMVSSGYGSAVVILPDPRLAKNYDIETIPLNYDTPNLRFSLVNRKIENRDKLLIITKKILKDFSSIDNLSSSKKLNTE</sequence>
<dbReference type="InterPro" id="IPR036388">
    <property type="entry name" value="WH-like_DNA-bd_sf"/>
</dbReference>
<dbReference type="SUPFAM" id="SSF53850">
    <property type="entry name" value="Periplasmic binding protein-like II"/>
    <property type="match status" value="1"/>
</dbReference>
<dbReference type="PROSITE" id="PS50931">
    <property type="entry name" value="HTH_LYSR"/>
    <property type="match status" value="1"/>
</dbReference>
<dbReference type="Proteomes" id="UP000486760">
    <property type="component" value="Unassembled WGS sequence"/>
</dbReference>
<evidence type="ECO:0000259" key="5">
    <source>
        <dbReference type="PROSITE" id="PS50931"/>
    </source>
</evidence>
<dbReference type="InterPro" id="IPR036390">
    <property type="entry name" value="WH_DNA-bd_sf"/>
</dbReference>
<gene>
    <name evidence="6" type="ORF">F0A17_08280</name>
</gene>
<evidence type="ECO:0000313" key="6">
    <source>
        <dbReference type="EMBL" id="KAA0012917.1"/>
    </source>
</evidence>
<evidence type="ECO:0000256" key="2">
    <source>
        <dbReference type="ARBA" id="ARBA00023015"/>
    </source>
</evidence>
<dbReference type="RefSeq" id="WP_149327871.1">
    <property type="nucleotide sequence ID" value="NZ_VTPY01000003.1"/>
</dbReference>
<dbReference type="GO" id="GO:0003677">
    <property type="term" value="F:DNA binding"/>
    <property type="evidence" value="ECO:0007669"/>
    <property type="project" value="UniProtKB-KW"/>
</dbReference>
<organism evidence="6 7">
    <name type="scientific">Billgrantia pellis</name>
    <dbReference type="NCBI Taxonomy" id="2606936"/>
    <lineage>
        <taxon>Bacteria</taxon>
        <taxon>Pseudomonadati</taxon>
        <taxon>Pseudomonadota</taxon>
        <taxon>Gammaproteobacteria</taxon>
        <taxon>Oceanospirillales</taxon>
        <taxon>Halomonadaceae</taxon>
        <taxon>Billgrantia</taxon>
    </lineage>
</organism>
<evidence type="ECO:0000256" key="3">
    <source>
        <dbReference type="ARBA" id="ARBA00023125"/>
    </source>
</evidence>
<keyword evidence="7" id="KW-1185">Reference proteome</keyword>
<comment type="similarity">
    <text evidence="1">Belongs to the LysR transcriptional regulatory family.</text>
</comment>
<evidence type="ECO:0000313" key="7">
    <source>
        <dbReference type="Proteomes" id="UP000486760"/>
    </source>
</evidence>
<proteinExistence type="inferred from homology"/>
<dbReference type="Gene3D" id="1.10.10.10">
    <property type="entry name" value="Winged helix-like DNA-binding domain superfamily/Winged helix DNA-binding domain"/>
    <property type="match status" value="1"/>
</dbReference>
<dbReference type="GO" id="GO:0003700">
    <property type="term" value="F:DNA-binding transcription factor activity"/>
    <property type="evidence" value="ECO:0007669"/>
    <property type="project" value="InterPro"/>
</dbReference>
<dbReference type="PANTHER" id="PTHR30346:SF28">
    <property type="entry name" value="HTH-TYPE TRANSCRIPTIONAL REGULATOR CYNR"/>
    <property type="match status" value="1"/>
</dbReference>
<evidence type="ECO:0000256" key="4">
    <source>
        <dbReference type="ARBA" id="ARBA00023163"/>
    </source>
</evidence>
<reference evidence="6 7" key="1">
    <citation type="submission" date="2019-08" db="EMBL/GenBank/DDBJ databases">
        <title>Bioinformatics analysis of the strain L3 and L5.</title>
        <authorList>
            <person name="Li X."/>
        </authorList>
    </citation>
    <scope>NUCLEOTIDE SEQUENCE [LARGE SCALE GENOMIC DNA]</scope>
    <source>
        <strain evidence="6 7">L5</strain>
    </source>
</reference>
<dbReference type="SUPFAM" id="SSF46785">
    <property type="entry name" value="Winged helix' DNA-binding domain"/>
    <property type="match status" value="1"/>
</dbReference>
<dbReference type="AlphaFoldDB" id="A0A7V7G109"/>
<protein>
    <submittedName>
        <fullName evidence="6">LysR family transcriptional regulator</fullName>
    </submittedName>
</protein>
<comment type="caution">
    <text evidence="6">The sequence shown here is derived from an EMBL/GenBank/DDBJ whole genome shotgun (WGS) entry which is preliminary data.</text>
</comment>
<keyword evidence="4" id="KW-0804">Transcription</keyword>
<accession>A0A7V7G109</accession>
<dbReference type="Gene3D" id="3.40.190.10">
    <property type="entry name" value="Periplasmic binding protein-like II"/>
    <property type="match status" value="2"/>
</dbReference>
<dbReference type="GO" id="GO:0032993">
    <property type="term" value="C:protein-DNA complex"/>
    <property type="evidence" value="ECO:0007669"/>
    <property type="project" value="TreeGrafter"/>
</dbReference>
<evidence type="ECO:0000256" key="1">
    <source>
        <dbReference type="ARBA" id="ARBA00009437"/>
    </source>
</evidence>
<keyword evidence="2" id="KW-0805">Transcription regulation</keyword>
<dbReference type="PANTHER" id="PTHR30346">
    <property type="entry name" value="TRANSCRIPTIONAL DUAL REGULATOR HCAR-RELATED"/>
    <property type="match status" value="1"/>
</dbReference>
<dbReference type="EMBL" id="VTPY01000003">
    <property type="protein sequence ID" value="KAA0012917.1"/>
    <property type="molecule type" value="Genomic_DNA"/>
</dbReference>
<dbReference type="InterPro" id="IPR000847">
    <property type="entry name" value="LysR_HTH_N"/>
</dbReference>
<keyword evidence="3" id="KW-0238">DNA-binding</keyword>
<dbReference type="Pfam" id="PF03466">
    <property type="entry name" value="LysR_substrate"/>
    <property type="match status" value="1"/>
</dbReference>
<dbReference type="Pfam" id="PF00126">
    <property type="entry name" value="HTH_1"/>
    <property type="match status" value="1"/>
</dbReference>
<name>A0A7V7G109_9GAMM</name>
<feature type="domain" description="HTH lysR-type" evidence="5">
    <location>
        <begin position="1"/>
        <end position="58"/>
    </location>
</feature>